<protein>
    <submittedName>
        <fullName evidence="2">GNAT family N-acetyltransferase</fullName>
        <ecNumber evidence="2">2.3.1.-</ecNumber>
    </submittedName>
</protein>
<dbReference type="EC" id="2.3.1.-" evidence="2"/>
<dbReference type="EMBL" id="JARQAJ010000008">
    <property type="protein sequence ID" value="MDT2760449.1"/>
    <property type="molecule type" value="Genomic_DNA"/>
</dbReference>
<organism evidence="2 3">
    <name type="scientific">Enterococcus xiangfangensis</name>
    <dbReference type="NCBI Taxonomy" id="1296537"/>
    <lineage>
        <taxon>Bacteria</taxon>
        <taxon>Bacillati</taxon>
        <taxon>Bacillota</taxon>
        <taxon>Bacilli</taxon>
        <taxon>Lactobacillales</taxon>
        <taxon>Enterococcaceae</taxon>
        <taxon>Enterococcus</taxon>
    </lineage>
</organism>
<dbReference type="PROSITE" id="PS51186">
    <property type="entry name" value="GNAT"/>
    <property type="match status" value="1"/>
</dbReference>
<keyword evidence="2" id="KW-0808">Transferase</keyword>
<proteinExistence type="predicted"/>
<dbReference type="SUPFAM" id="SSF55729">
    <property type="entry name" value="Acyl-CoA N-acyltransferases (Nat)"/>
    <property type="match status" value="1"/>
</dbReference>
<evidence type="ECO:0000259" key="1">
    <source>
        <dbReference type="PROSITE" id="PS51186"/>
    </source>
</evidence>
<dbReference type="PANTHER" id="PTHR13355:SF11">
    <property type="entry name" value="GLUCOSAMINE 6-PHOSPHATE N-ACETYLTRANSFERASE"/>
    <property type="match status" value="1"/>
</dbReference>
<dbReference type="InterPro" id="IPR000182">
    <property type="entry name" value="GNAT_dom"/>
</dbReference>
<comment type="caution">
    <text evidence="2">The sequence shown here is derived from an EMBL/GenBank/DDBJ whole genome shotgun (WGS) entry which is preliminary data.</text>
</comment>
<dbReference type="PANTHER" id="PTHR13355">
    <property type="entry name" value="GLUCOSAMINE 6-PHOSPHATE N-ACETYLTRANSFERASE"/>
    <property type="match status" value="1"/>
</dbReference>
<reference evidence="2" key="1">
    <citation type="submission" date="2023-03" db="EMBL/GenBank/DDBJ databases">
        <authorList>
            <person name="Shen W."/>
            <person name="Cai J."/>
        </authorList>
    </citation>
    <scope>NUCLEOTIDE SEQUENCE</scope>
    <source>
        <strain evidence="2">P66-3</strain>
    </source>
</reference>
<keyword evidence="2" id="KW-0012">Acyltransferase</keyword>
<evidence type="ECO:0000313" key="2">
    <source>
        <dbReference type="EMBL" id="MDT2760449.1"/>
    </source>
</evidence>
<feature type="domain" description="N-acetyltransferase" evidence="1">
    <location>
        <begin position="1"/>
        <end position="141"/>
    </location>
</feature>
<name>A0ABU3FCQ6_9ENTE</name>
<dbReference type="Proteomes" id="UP001181046">
    <property type="component" value="Unassembled WGS sequence"/>
</dbReference>
<keyword evidence="3" id="KW-1185">Reference proteome</keyword>
<dbReference type="GO" id="GO:0016746">
    <property type="term" value="F:acyltransferase activity"/>
    <property type="evidence" value="ECO:0007669"/>
    <property type="project" value="UniProtKB-KW"/>
</dbReference>
<dbReference type="InterPro" id="IPR016181">
    <property type="entry name" value="Acyl_CoA_acyltransferase"/>
</dbReference>
<dbReference type="Pfam" id="PF13673">
    <property type="entry name" value="Acetyltransf_10"/>
    <property type="match status" value="1"/>
</dbReference>
<sequence length="141" mass="15972">MRLEVGTAAYLRAASSYIRMEVFVLEKDIALTDEFDQNDANASYSVIFEGTQPLATARFLKESDKIARIGRVAVLKEHRRKQLGRQVVNALEDLAINEHFEQLLIHAELTAAEFYESLGYHRVGKPYDEDGIPCITLSKKI</sequence>
<dbReference type="InterPro" id="IPR039143">
    <property type="entry name" value="GNPNAT1-like"/>
</dbReference>
<gene>
    <name evidence="2" type="ORF">P7H27_11815</name>
</gene>
<dbReference type="RefSeq" id="WP_311830408.1">
    <property type="nucleotide sequence ID" value="NZ_JARQAJ010000008.1"/>
</dbReference>
<dbReference type="CDD" id="cd04301">
    <property type="entry name" value="NAT_SF"/>
    <property type="match status" value="1"/>
</dbReference>
<accession>A0ABU3FCQ6</accession>
<dbReference type="Gene3D" id="3.40.630.30">
    <property type="match status" value="1"/>
</dbReference>
<evidence type="ECO:0000313" key="3">
    <source>
        <dbReference type="Proteomes" id="UP001181046"/>
    </source>
</evidence>